<keyword evidence="3 9" id="KW-0812">Transmembrane</keyword>
<dbReference type="Pfam" id="PF00654">
    <property type="entry name" value="Voltage_CLC"/>
    <property type="match status" value="1"/>
</dbReference>
<dbReference type="OMA" id="FAECRPG"/>
<dbReference type="GO" id="GO:0005794">
    <property type="term" value="C:Golgi apparatus"/>
    <property type="evidence" value="ECO:0007669"/>
    <property type="project" value="TreeGrafter"/>
</dbReference>
<dbReference type="AlphaFoldDB" id="D6RLC2"/>
<keyword evidence="4 9" id="KW-1133">Transmembrane helix</keyword>
<gene>
    <name evidence="10" type="ORF">CC1G_14137</name>
</gene>
<dbReference type="eggNOG" id="KOG0475">
    <property type="taxonomic scope" value="Eukaryota"/>
</dbReference>
<dbReference type="PRINTS" id="PR00762">
    <property type="entry name" value="CLCHANNEL"/>
</dbReference>
<evidence type="ECO:0000256" key="5">
    <source>
        <dbReference type="ARBA" id="ARBA00023065"/>
    </source>
</evidence>
<evidence type="ECO:0000256" key="9">
    <source>
        <dbReference type="SAM" id="Phobius"/>
    </source>
</evidence>
<keyword evidence="7" id="KW-0868">Chloride</keyword>
<feature type="compositionally biased region" description="Polar residues" evidence="8">
    <location>
        <begin position="32"/>
        <end position="42"/>
    </location>
</feature>
<evidence type="ECO:0000256" key="8">
    <source>
        <dbReference type="SAM" id="MobiDB-lite"/>
    </source>
</evidence>
<keyword evidence="11" id="KW-1185">Reference proteome</keyword>
<dbReference type="KEGG" id="cci:CC1G_14137"/>
<dbReference type="InterPro" id="IPR046342">
    <property type="entry name" value="CBS_dom_sf"/>
</dbReference>
<evidence type="ECO:0000256" key="1">
    <source>
        <dbReference type="ARBA" id="ARBA00004141"/>
    </source>
</evidence>
<dbReference type="PANTHER" id="PTHR45711:SF6">
    <property type="entry name" value="CHLORIDE CHANNEL PROTEIN"/>
    <property type="match status" value="1"/>
</dbReference>
<dbReference type="RefSeq" id="XP_002911604.1">
    <property type="nucleotide sequence ID" value="XM_002911558.1"/>
</dbReference>
<organism evidence="10 11">
    <name type="scientific">Coprinopsis cinerea (strain Okayama-7 / 130 / ATCC MYA-4618 / FGSC 9003)</name>
    <name type="common">Inky cap fungus</name>
    <name type="synonym">Hormographiella aspergillata</name>
    <dbReference type="NCBI Taxonomy" id="240176"/>
    <lineage>
        <taxon>Eukaryota</taxon>
        <taxon>Fungi</taxon>
        <taxon>Dikarya</taxon>
        <taxon>Basidiomycota</taxon>
        <taxon>Agaricomycotina</taxon>
        <taxon>Agaricomycetes</taxon>
        <taxon>Agaricomycetidae</taxon>
        <taxon>Agaricales</taxon>
        <taxon>Agaricineae</taxon>
        <taxon>Psathyrellaceae</taxon>
        <taxon>Coprinopsis</taxon>
    </lineage>
</organism>
<dbReference type="SUPFAM" id="SSF54631">
    <property type="entry name" value="CBS-domain pair"/>
    <property type="match status" value="1"/>
</dbReference>
<feature type="compositionally biased region" description="Polar residues" evidence="8">
    <location>
        <begin position="66"/>
        <end position="80"/>
    </location>
</feature>
<dbReference type="GeneID" id="9379629"/>
<keyword evidence="6 9" id="KW-0472">Membrane</keyword>
<feature type="transmembrane region" description="Helical" evidence="9">
    <location>
        <begin position="551"/>
        <end position="571"/>
    </location>
</feature>
<dbReference type="EMBL" id="AACS02000003">
    <property type="protein sequence ID" value="EFI28110.1"/>
    <property type="molecule type" value="Genomic_DNA"/>
</dbReference>
<keyword evidence="2" id="KW-0813">Transport</keyword>
<dbReference type="GO" id="GO:0005769">
    <property type="term" value="C:early endosome"/>
    <property type="evidence" value="ECO:0007669"/>
    <property type="project" value="TreeGrafter"/>
</dbReference>
<dbReference type="InterPro" id="IPR014743">
    <property type="entry name" value="Cl-channel_core"/>
</dbReference>
<evidence type="ECO:0000256" key="4">
    <source>
        <dbReference type="ARBA" id="ARBA00022989"/>
    </source>
</evidence>
<feature type="transmembrane region" description="Helical" evidence="9">
    <location>
        <begin position="513"/>
        <end position="531"/>
    </location>
</feature>
<accession>D6RLC2</accession>
<dbReference type="Proteomes" id="UP000001861">
    <property type="component" value="Unassembled WGS sequence"/>
</dbReference>
<dbReference type="OrthoDB" id="431497at2759"/>
<dbReference type="InParanoid" id="D6RLC2"/>
<feature type="transmembrane region" description="Helical" evidence="9">
    <location>
        <begin position="439"/>
        <end position="462"/>
    </location>
</feature>
<dbReference type="HOGENOM" id="CLU_003181_2_0_1"/>
<dbReference type="PANTHER" id="PTHR45711">
    <property type="entry name" value="CHLORIDE CHANNEL PROTEIN"/>
    <property type="match status" value="1"/>
</dbReference>
<protein>
    <submittedName>
        <fullName evidence="10">Voltage-gated chloride channel</fullName>
    </submittedName>
</protein>
<comment type="caution">
    <text evidence="10">The sequence shown here is derived from an EMBL/GenBank/DDBJ whole genome shotgun (WGS) entry which is preliminary data.</text>
</comment>
<feature type="transmembrane region" description="Helical" evidence="9">
    <location>
        <begin position="211"/>
        <end position="232"/>
    </location>
</feature>
<evidence type="ECO:0000256" key="7">
    <source>
        <dbReference type="ARBA" id="ARBA00023214"/>
    </source>
</evidence>
<dbReference type="SUPFAM" id="SSF81340">
    <property type="entry name" value="Clc chloride channel"/>
    <property type="match status" value="1"/>
</dbReference>
<dbReference type="Gene3D" id="1.10.3080.10">
    <property type="entry name" value="Clc chloride channel"/>
    <property type="match status" value="1"/>
</dbReference>
<dbReference type="GO" id="GO:0005886">
    <property type="term" value="C:plasma membrane"/>
    <property type="evidence" value="ECO:0007669"/>
    <property type="project" value="TreeGrafter"/>
</dbReference>
<sequence length="939" mass="102436">MPPGANLTDPRNYNAPLDPESRRERLLRISSTATVQTISGVNGNRDEDDEQEETGQRGRARGHSVATETTSLQNEDASSYGTLPRRRRLKNKASNTFAGGRLGSVPFLKAFSRTNTINSDDTPVYTPQSLRGFAYARLSSARPISAYDPPIDHKDPEEVDLDAKINGIRVWYSSYTSIDWLHDAIKDSLRFSKLRKRKSIRARLRLAFDKSLGWIIVTIVGFLSAVVAFLVVRSEQLLFDFKEGYCADGWWKAQRFCCPVGDTPASGSPSEATELCDAWIKWPETFSAGEGHQAVLVEYTSYIGVALSLALVSCLLTIYLTKSTTFVTRKESGVAGIKSTGASGSKAPKVPVTHGRKVLYYAAGSGIPEIKTILSGFVIHGYLGVRVLFTKAVGLALSVASGLSLGKEGPFVHIASCVGNIVSRIASKYELNEAKRREILSAACAAGVAVAFGAPIGGTLFSLEEVSYFFPPKVMWRSFFCAMIAAITLKMLDPFGTGKLVLFQVTYDKDWHAYELGPFLLLGVLGGLYGACFSKLNYRWSKNIRGKTWLGRHPICEVLIITFITSCLCFLNPYTRMGGTELVYNLFSECRPGGDSHSGLCIVSPGSWEHAWPVAKAILIAMMVKGGLTVVTFGIKVPAGIFIPTLGVGACAGRVMGIAMQYLQIRNPDARLFASCHGDLGCIVPGLYAMVGAAATLSGVTRTTVSLAVIMFELTDTLTYAVPVMLSVLVAKTVADALEPKGIYDLVIELSELPYLDYKNDYVWGNLQLSDVISRDMASIRIDEKNTVQSLSDKLLTLISTGAHDLGFPILRPDGNDDGVRLVGYIGTNELEHALSIVADNPTAEVYFGAPYTNDMASSISSFAEPAMPTHSSSDPYDFTPYMDQAPLTLTNQSPLEMLHRFFVKLGARYVVVVDSEGLYEGIVEKKNWLAFLTEFEEK</sequence>
<evidence type="ECO:0000256" key="2">
    <source>
        <dbReference type="ARBA" id="ARBA00022448"/>
    </source>
</evidence>
<dbReference type="InterPro" id="IPR001807">
    <property type="entry name" value="ClC"/>
</dbReference>
<dbReference type="GO" id="GO:0005247">
    <property type="term" value="F:voltage-gated chloride channel activity"/>
    <property type="evidence" value="ECO:0007669"/>
    <property type="project" value="TreeGrafter"/>
</dbReference>
<evidence type="ECO:0000256" key="3">
    <source>
        <dbReference type="ARBA" id="ARBA00022692"/>
    </source>
</evidence>
<evidence type="ECO:0000313" key="10">
    <source>
        <dbReference type="EMBL" id="EFI28110.1"/>
    </source>
</evidence>
<comment type="subcellular location">
    <subcellularLocation>
        <location evidence="1">Membrane</location>
        <topology evidence="1">Multi-pass membrane protein</topology>
    </subcellularLocation>
</comment>
<name>D6RLC2_COPC7</name>
<evidence type="ECO:0000256" key="6">
    <source>
        <dbReference type="ARBA" id="ARBA00023136"/>
    </source>
</evidence>
<dbReference type="VEuPathDB" id="FungiDB:CC1G_14137"/>
<feature type="transmembrane region" description="Helical" evidence="9">
    <location>
        <begin position="299"/>
        <end position="320"/>
    </location>
</feature>
<keyword evidence="5" id="KW-0406">Ion transport</keyword>
<evidence type="ECO:0000313" key="11">
    <source>
        <dbReference type="Proteomes" id="UP000001861"/>
    </source>
</evidence>
<dbReference type="FunFam" id="1.10.3080.10:FF:000013">
    <property type="entry name" value="Voltage-gated chloride channel (ClcA)"/>
    <property type="match status" value="1"/>
</dbReference>
<reference evidence="10 11" key="1">
    <citation type="journal article" date="2010" name="Proc. Natl. Acad. Sci. U.S.A.">
        <title>Insights into evolution of multicellular fungi from the assembled chromosomes of the mushroom Coprinopsis cinerea (Coprinus cinereus).</title>
        <authorList>
            <person name="Stajich J.E."/>
            <person name="Wilke S.K."/>
            <person name="Ahren D."/>
            <person name="Au C.H."/>
            <person name="Birren B.W."/>
            <person name="Borodovsky M."/>
            <person name="Burns C."/>
            <person name="Canback B."/>
            <person name="Casselton L.A."/>
            <person name="Cheng C.K."/>
            <person name="Deng J."/>
            <person name="Dietrich F.S."/>
            <person name="Fargo D.C."/>
            <person name="Farman M.L."/>
            <person name="Gathman A.C."/>
            <person name="Goldberg J."/>
            <person name="Guigo R."/>
            <person name="Hoegger P.J."/>
            <person name="Hooker J.B."/>
            <person name="Huggins A."/>
            <person name="James T.Y."/>
            <person name="Kamada T."/>
            <person name="Kilaru S."/>
            <person name="Kodira C."/>
            <person name="Kues U."/>
            <person name="Kupfer D."/>
            <person name="Kwan H.S."/>
            <person name="Lomsadze A."/>
            <person name="Li W."/>
            <person name="Lilly W.W."/>
            <person name="Ma L.J."/>
            <person name="Mackey A.J."/>
            <person name="Manning G."/>
            <person name="Martin F."/>
            <person name="Muraguchi H."/>
            <person name="Natvig D.O."/>
            <person name="Palmerini H."/>
            <person name="Ramesh M.A."/>
            <person name="Rehmeyer C.J."/>
            <person name="Roe B.A."/>
            <person name="Shenoy N."/>
            <person name="Stanke M."/>
            <person name="Ter-Hovhannisyan V."/>
            <person name="Tunlid A."/>
            <person name="Velagapudi R."/>
            <person name="Vision T.J."/>
            <person name="Zeng Q."/>
            <person name="Zolan M.E."/>
            <person name="Pukkila P.J."/>
        </authorList>
    </citation>
    <scope>NUCLEOTIDE SEQUENCE [LARGE SCALE GENOMIC DNA]</scope>
    <source>
        <strain evidence="11">Okayama-7 / 130 / ATCC MYA-4618 / FGSC 9003</strain>
    </source>
</reference>
<feature type="region of interest" description="Disordered" evidence="8">
    <location>
        <begin position="1"/>
        <end position="80"/>
    </location>
</feature>
<proteinExistence type="predicted"/>
<dbReference type="CDD" id="cd03684">
    <property type="entry name" value="ClC_3_like"/>
    <property type="match status" value="1"/>
</dbReference>